<gene>
    <name evidence="4" type="ORF">SAMN05421823_102734</name>
</gene>
<dbReference type="PANTHER" id="PTHR30273:SF2">
    <property type="entry name" value="PROTEIN FECR"/>
    <property type="match status" value="1"/>
</dbReference>
<keyword evidence="5" id="KW-1185">Reference proteome</keyword>
<proteinExistence type="predicted"/>
<organism evidence="4 5">
    <name type="scientific">Catalinimonas alkaloidigena</name>
    <dbReference type="NCBI Taxonomy" id="1075417"/>
    <lineage>
        <taxon>Bacteria</taxon>
        <taxon>Pseudomonadati</taxon>
        <taxon>Bacteroidota</taxon>
        <taxon>Cytophagia</taxon>
        <taxon>Cytophagales</taxon>
        <taxon>Catalimonadaceae</taxon>
        <taxon>Catalinimonas</taxon>
    </lineage>
</organism>
<name>A0A1G9BXD2_9BACT</name>
<evidence type="ECO:0000313" key="4">
    <source>
        <dbReference type="EMBL" id="SDK43844.1"/>
    </source>
</evidence>
<dbReference type="Pfam" id="PF04773">
    <property type="entry name" value="FecR"/>
    <property type="match status" value="1"/>
</dbReference>
<dbReference type="GO" id="GO:0016989">
    <property type="term" value="F:sigma factor antagonist activity"/>
    <property type="evidence" value="ECO:0007669"/>
    <property type="project" value="TreeGrafter"/>
</dbReference>
<dbReference type="AlphaFoldDB" id="A0A1G9BXD2"/>
<evidence type="ECO:0000259" key="2">
    <source>
        <dbReference type="Pfam" id="PF04773"/>
    </source>
</evidence>
<reference evidence="4 5" key="1">
    <citation type="submission" date="2016-10" db="EMBL/GenBank/DDBJ databases">
        <authorList>
            <person name="de Groot N.N."/>
        </authorList>
    </citation>
    <scope>NUCLEOTIDE SEQUENCE [LARGE SCALE GENOMIC DNA]</scope>
    <source>
        <strain evidence="4 5">DSM 25186</strain>
    </source>
</reference>
<dbReference type="PIRSF" id="PIRSF018266">
    <property type="entry name" value="FecR"/>
    <property type="match status" value="1"/>
</dbReference>
<dbReference type="InterPro" id="IPR012373">
    <property type="entry name" value="Ferrdict_sens_TM"/>
</dbReference>
<dbReference type="RefSeq" id="WP_089680625.1">
    <property type="nucleotide sequence ID" value="NZ_FNFO01000002.1"/>
</dbReference>
<dbReference type="EMBL" id="FNFO01000002">
    <property type="protein sequence ID" value="SDK43844.1"/>
    <property type="molecule type" value="Genomic_DNA"/>
</dbReference>
<feature type="domain" description="Protein FecR C-terminal" evidence="3">
    <location>
        <begin position="254"/>
        <end position="318"/>
    </location>
</feature>
<feature type="domain" description="FecR protein" evidence="2">
    <location>
        <begin position="118"/>
        <end position="211"/>
    </location>
</feature>
<evidence type="ECO:0000313" key="5">
    <source>
        <dbReference type="Proteomes" id="UP000198510"/>
    </source>
</evidence>
<dbReference type="InterPro" id="IPR032508">
    <property type="entry name" value="FecR_C"/>
</dbReference>
<dbReference type="Gene3D" id="2.60.120.1440">
    <property type="match status" value="1"/>
</dbReference>
<keyword evidence="1" id="KW-0472">Membrane</keyword>
<sequence length="326" mass="36841">MEQQLSQTILHTYFAGQATPLQKQMILEWLQHAENQELYYQWLEAWEAEHPQYMADPAPALAQFQALLDRQATPAQPTHVKAPAVRRVRFRWWWPAAAAVVIGMGVGLFGRSLGYRHYTTAYGEVREVLLEDGSRVTLNAHSSLYVPRWFGGWGRTVRLEGEAEFVVQPTDDHQRFLVETSEGTEVEVLGTTFAIASRPRGTRVVLLEGSIQLQTSAQALTLEPGDVARIGEEGTIHRQQVDSVTPYLAWKDHRFVFDETTLREVADQVNEIFGVKVEIADPTLARRTVTGTYQAENADDLLLVLAELMDIEVSQQGDDRRLSARQ</sequence>
<keyword evidence="1" id="KW-0812">Transmembrane</keyword>
<dbReference type="STRING" id="1075417.SAMN05421823_102734"/>
<keyword evidence="1" id="KW-1133">Transmembrane helix</keyword>
<feature type="transmembrane region" description="Helical" evidence="1">
    <location>
        <begin position="92"/>
        <end position="110"/>
    </location>
</feature>
<evidence type="ECO:0000256" key="1">
    <source>
        <dbReference type="SAM" id="Phobius"/>
    </source>
</evidence>
<protein>
    <submittedName>
        <fullName evidence="4">Ferric-dicitrate binding protein FerR, regulates iron transport through sigma-19</fullName>
    </submittedName>
</protein>
<dbReference type="Proteomes" id="UP000198510">
    <property type="component" value="Unassembled WGS sequence"/>
</dbReference>
<dbReference type="PANTHER" id="PTHR30273">
    <property type="entry name" value="PERIPLASMIC SIGNAL SENSOR AND SIGMA FACTOR ACTIVATOR FECR-RELATED"/>
    <property type="match status" value="1"/>
</dbReference>
<dbReference type="OrthoDB" id="1523489at2"/>
<dbReference type="InterPro" id="IPR006860">
    <property type="entry name" value="FecR"/>
</dbReference>
<dbReference type="Pfam" id="PF16344">
    <property type="entry name" value="FecR_C"/>
    <property type="match status" value="1"/>
</dbReference>
<evidence type="ECO:0000259" key="3">
    <source>
        <dbReference type="Pfam" id="PF16344"/>
    </source>
</evidence>
<accession>A0A1G9BXD2</accession>
<dbReference type="Gene3D" id="3.55.50.30">
    <property type="match status" value="1"/>
</dbReference>